<feature type="compositionally biased region" description="Pro residues" evidence="1">
    <location>
        <begin position="76"/>
        <end position="86"/>
    </location>
</feature>
<evidence type="ECO:0000256" key="2">
    <source>
        <dbReference type="SAM" id="SignalP"/>
    </source>
</evidence>
<organism evidence="3 4">
    <name type="scientific">Urbifossiella limnaea</name>
    <dbReference type="NCBI Taxonomy" id="2528023"/>
    <lineage>
        <taxon>Bacteria</taxon>
        <taxon>Pseudomonadati</taxon>
        <taxon>Planctomycetota</taxon>
        <taxon>Planctomycetia</taxon>
        <taxon>Gemmatales</taxon>
        <taxon>Gemmataceae</taxon>
        <taxon>Urbifossiella</taxon>
    </lineage>
</organism>
<dbReference type="PROSITE" id="PS51257">
    <property type="entry name" value="PROKAR_LIPOPROTEIN"/>
    <property type="match status" value="1"/>
</dbReference>
<dbReference type="RefSeq" id="WP_145242005.1">
    <property type="nucleotide sequence ID" value="NZ_CP036273.1"/>
</dbReference>
<dbReference type="KEGG" id="uli:ETAA1_43210"/>
<feature type="chain" id="PRO_5022079605" description="HEAT repeat domain-containing protein" evidence="2">
    <location>
        <begin position="20"/>
        <end position="501"/>
    </location>
</feature>
<dbReference type="Proteomes" id="UP000319576">
    <property type="component" value="Chromosome"/>
</dbReference>
<keyword evidence="4" id="KW-1185">Reference proteome</keyword>
<feature type="compositionally biased region" description="Basic and acidic residues" evidence="1">
    <location>
        <begin position="108"/>
        <end position="117"/>
    </location>
</feature>
<dbReference type="Gene3D" id="1.25.10.10">
    <property type="entry name" value="Leucine-rich Repeat Variant"/>
    <property type="match status" value="2"/>
</dbReference>
<evidence type="ECO:0008006" key="5">
    <source>
        <dbReference type="Google" id="ProtNLM"/>
    </source>
</evidence>
<gene>
    <name evidence="3" type="ORF">ETAA1_43210</name>
</gene>
<dbReference type="PRINTS" id="PR01217">
    <property type="entry name" value="PRICHEXTENSN"/>
</dbReference>
<feature type="compositionally biased region" description="Pro residues" evidence="1">
    <location>
        <begin position="26"/>
        <end position="68"/>
    </location>
</feature>
<dbReference type="OrthoDB" id="9848320at2"/>
<accession>A0A517XXX8</accession>
<feature type="compositionally biased region" description="Pro residues" evidence="1">
    <location>
        <begin position="96"/>
        <end position="107"/>
    </location>
</feature>
<evidence type="ECO:0000256" key="1">
    <source>
        <dbReference type="SAM" id="MobiDB-lite"/>
    </source>
</evidence>
<evidence type="ECO:0000313" key="4">
    <source>
        <dbReference type="Proteomes" id="UP000319576"/>
    </source>
</evidence>
<feature type="signal peptide" evidence="2">
    <location>
        <begin position="1"/>
        <end position="19"/>
    </location>
</feature>
<feature type="region of interest" description="Disordered" evidence="1">
    <location>
        <begin position="21"/>
        <end position="125"/>
    </location>
</feature>
<dbReference type="InterPro" id="IPR016024">
    <property type="entry name" value="ARM-type_fold"/>
</dbReference>
<reference evidence="3 4" key="1">
    <citation type="submission" date="2019-02" db="EMBL/GenBank/DDBJ databases">
        <title>Deep-cultivation of Planctomycetes and their phenomic and genomic characterization uncovers novel biology.</title>
        <authorList>
            <person name="Wiegand S."/>
            <person name="Jogler M."/>
            <person name="Boedeker C."/>
            <person name="Pinto D."/>
            <person name="Vollmers J."/>
            <person name="Rivas-Marin E."/>
            <person name="Kohn T."/>
            <person name="Peeters S.H."/>
            <person name="Heuer A."/>
            <person name="Rast P."/>
            <person name="Oberbeckmann S."/>
            <person name="Bunk B."/>
            <person name="Jeske O."/>
            <person name="Meyerdierks A."/>
            <person name="Storesund J.E."/>
            <person name="Kallscheuer N."/>
            <person name="Luecker S."/>
            <person name="Lage O.M."/>
            <person name="Pohl T."/>
            <person name="Merkel B.J."/>
            <person name="Hornburger P."/>
            <person name="Mueller R.-W."/>
            <person name="Bruemmer F."/>
            <person name="Labrenz M."/>
            <person name="Spormann A.M."/>
            <person name="Op den Camp H."/>
            <person name="Overmann J."/>
            <person name="Amann R."/>
            <person name="Jetten M.S.M."/>
            <person name="Mascher T."/>
            <person name="Medema M.H."/>
            <person name="Devos D.P."/>
            <person name="Kaster A.-K."/>
            <person name="Ovreas L."/>
            <person name="Rohde M."/>
            <person name="Galperin M.Y."/>
            <person name="Jogler C."/>
        </authorList>
    </citation>
    <scope>NUCLEOTIDE SEQUENCE [LARGE SCALE GENOMIC DNA]</scope>
    <source>
        <strain evidence="3 4">ETA_A1</strain>
    </source>
</reference>
<evidence type="ECO:0000313" key="3">
    <source>
        <dbReference type="EMBL" id="QDU22343.1"/>
    </source>
</evidence>
<proteinExistence type="predicted"/>
<keyword evidence="2" id="KW-0732">Signal</keyword>
<dbReference type="InterPro" id="IPR011989">
    <property type="entry name" value="ARM-like"/>
</dbReference>
<name>A0A517XXX8_9BACT</name>
<sequence precursor="true">MRRPTTANTILFAALMALAGCGKKPQPAPGPEPEAAPSRPSPDVPPPPKEPPAPAPAPEATPPSPIPPFVAYGSVPMPPPVAPMPADPGKGVAAQPPAPPPVFPPPPESKDKDKDKGGSTSVKAEWPKTINGRTLAETIRDTRDLDPAVRERSLRTIPGFGPEIVRQERDWPKAVLERMAADKERDPGVRAGAYEAVGAVGLEKDADVKEAVRILFLAAEQGASGGGARLHAIQTLAAFGSKAEGAVNYLVGPPMIDFAYETRRSVAFTLGRIAYNDHSGPSARAQEALFKLAADHSAPVRMEAYQSLVILGPPLAPRDPKAPPLKDLKADPPRSEDRVAAYVASIKKRLAPAPAPKTGESPSPTGVVERDKQVEIMARLVLMRYEPKELNDENLSAVAKYANDKEVGPRLQALNVLGNIGPAAARKIDDVVKALTAEDADVVLAAVTTLVQFGPTSKAAIPAVERLRTRGTTDDEKKYWQKLTDDAVKAIRDTEKKDKKP</sequence>
<dbReference type="AlphaFoldDB" id="A0A517XXX8"/>
<dbReference type="SUPFAM" id="SSF48371">
    <property type="entry name" value="ARM repeat"/>
    <property type="match status" value="2"/>
</dbReference>
<dbReference type="EMBL" id="CP036273">
    <property type="protein sequence ID" value="QDU22343.1"/>
    <property type="molecule type" value="Genomic_DNA"/>
</dbReference>
<protein>
    <recommendedName>
        <fullName evidence="5">HEAT repeat domain-containing protein</fullName>
    </recommendedName>
</protein>